<gene>
    <name evidence="2" type="ORF">IAD06_00695</name>
</gene>
<dbReference type="AlphaFoldDB" id="A0A9D1KCA8"/>
<keyword evidence="1" id="KW-0472">Membrane</keyword>
<keyword evidence="1" id="KW-0812">Transmembrane</keyword>
<keyword evidence="1" id="KW-1133">Transmembrane helix</keyword>
<evidence type="ECO:0000256" key="1">
    <source>
        <dbReference type="SAM" id="Phobius"/>
    </source>
</evidence>
<proteinExistence type="predicted"/>
<comment type="caution">
    <text evidence="2">The sequence shown here is derived from an EMBL/GenBank/DDBJ whole genome shotgun (WGS) entry which is preliminary data.</text>
</comment>
<dbReference type="EMBL" id="DVKT01000005">
    <property type="protein sequence ID" value="HIT38545.1"/>
    <property type="molecule type" value="Genomic_DNA"/>
</dbReference>
<evidence type="ECO:0000313" key="3">
    <source>
        <dbReference type="Proteomes" id="UP000886722"/>
    </source>
</evidence>
<accession>A0A9D1KCA8</accession>
<evidence type="ECO:0000313" key="2">
    <source>
        <dbReference type="EMBL" id="HIT38545.1"/>
    </source>
</evidence>
<protein>
    <submittedName>
        <fullName evidence="2">DUF4857 domain-containing protein</fullName>
    </submittedName>
</protein>
<reference evidence="2" key="2">
    <citation type="journal article" date="2021" name="PeerJ">
        <title>Extensive microbial diversity within the chicken gut microbiome revealed by metagenomics and culture.</title>
        <authorList>
            <person name="Gilroy R."/>
            <person name="Ravi A."/>
            <person name="Getino M."/>
            <person name="Pursley I."/>
            <person name="Horton D.L."/>
            <person name="Alikhan N.F."/>
            <person name="Baker D."/>
            <person name="Gharbi K."/>
            <person name="Hall N."/>
            <person name="Watson M."/>
            <person name="Adriaenssens E.M."/>
            <person name="Foster-Nyarko E."/>
            <person name="Jarju S."/>
            <person name="Secka A."/>
            <person name="Antonio M."/>
            <person name="Oren A."/>
            <person name="Chaudhuri R.R."/>
            <person name="La Ragione R."/>
            <person name="Hildebrand F."/>
            <person name="Pallen M.J."/>
        </authorList>
    </citation>
    <scope>NUCLEOTIDE SEQUENCE</scope>
    <source>
        <strain evidence="2">21143</strain>
    </source>
</reference>
<dbReference type="Proteomes" id="UP000886722">
    <property type="component" value="Unassembled WGS sequence"/>
</dbReference>
<sequence>MAKIVRFLLILTTIFTLSFYLPSLYRRTVEKRPLKTMIYFSEVSRDFVIARETVDSASQQGSMLYYDGRNNLLSETEYMQLLPFNNRRKLKLMGIMPDSLNGVELTTDVLKNVKRSMLIADRSFTYQIDPLFESEPERLGVTLPDDLFRIGKNGIEFIDCETGEIRKEKSERFEEAMRATGFEAPASGIYGIPSVIKRWDSGYFITDRNGRLFHLKMVKGAPFCRKIETGFDVKNIRCHTDEEIFCHLFDTENNLYVLTTDYTLHRLPVEIPSGRCFMTSNSFFRTYKTTEKDSSILFVLDPSFRFVARYAEKIDHYNDTPEAGWERRLFSFSTMKTPGYAHFIPLFNPIRDFWPVNAICLLAWIVSKLYRRRSLTRPENIGDAIVILLSGLYGLIAVWIFPNRK</sequence>
<dbReference type="Pfam" id="PF16149">
    <property type="entry name" value="DUF4857"/>
    <property type="match status" value="1"/>
</dbReference>
<name>A0A9D1KCA8_9BACT</name>
<reference evidence="2" key="1">
    <citation type="submission" date="2020-10" db="EMBL/GenBank/DDBJ databases">
        <authorList>
            <person name="Gilroy R."/>
        </authorList>
    </citation>
    <scope>NUCLEOTIDE SEQUENCE</scope>
    <source>
        <strain evidence="2">21143</strain>
    </source>
</reference>
<dbReference type="InterPro" id="IPR032333">
    <property type="entry name" value="DUF4857"/>
</dbReference>
<organism evidence="2 3">
    <name type="scientific">Candidatus Caccoplasma intestinavium</name>
    <dbReference type="NCBI Taxonomy" id="2840716"/>
    <lineage>
        <taxon>Bacteria</taxon>
        <taxon>Pseudomonadati</taxon>
        <taxon>Bacteroidota</taxon>
        <taxon>Bacteroidia</taxon>
        <taxon>Bacteroidales</taxon>
        <taxon>Bacteroidaceae</taxon>
        <taxon>Bacteroidaceae incertae sedis</taxon>
        <taxon>Candidatus Caccoplasma</taxon>
    </lineage>
</organism>
<feature type="transmembrane region" description="Helical" evidence="1">
    <location>
        <begin position="382"/>
        <end position="401"/>
    </location>
</feature>